<feature type="domain" description="YtkA-like" evidence="1">
    <location>
        <begin position="40"/>
        <end position="117"/>
    </location>
</feature>
<dbReference type="InterPro" id="IPR032693">
    <property type="entry name" value="YtkA-like_dom"/>
</dbReference>
<dbReference type="EMBL" id="JBHTAI010000010">
    <property type="protein sequence ID" value="MFC7150345.1"/>
    <property type="molecule type" value="Genomic_DNA"/>
</dbReference>
<proteinExistence type="predicted"/>
<gene>
    <name evidence="2" type="ORF">ACFQMJ_17590</name>
</gene>
<sequence length="163" mass="17239">MKFQFKSVRNGLALAVLAIALGGCTSDTEGRDERGFAPHLTVDLSAPAPADAQSEVLLSVEVKKNGQPLLQADQAEFVVWPEDDPAGALTVPAREQTPGVYAANYVFGAEGLYIVQSRIASANLEAMPAKRVAIGEEAVERLSQLEHAGDEEVAIPEGGHHGH</sequence>
<evidence type="ECO:0000259" key="1">
    <source>
        <dbReference type="Pfam" id="PF13115"/>
    </source>
</evidence>
<protein>
    <submittedName>
        <fullName evidence="2">FixH family protein</fullName>
    </submittedName>
</protein>
<evidence type="ECO:0000313" key="3">
    <source>
        <dbReference type="Proteomes" id="UP001596378"/>
    </source>
</evidence>
<reference evidence="3" key="1">
    <citation type="journal article" date="2019" name="Int. J. Syst. Evol. Microbiol.">
        <title>The Global Catalogue of Microorganisms (GCM) 10K type strain sequencing project: providing services to taxonomists for standard genome sequencing and annotation.</title>
        <authorList>
            <consortium name="The Broad Institute Genomics Platform"/>
            <consortium name="The Broad Institute Genome Sequencing Center for Infectious Disease"/>
            <person name="Wu L."/>
            <person name="Ma J."/>
        </authorList>
    </citation>
    <scope>NUCLEOTIDE SEQUENCE [LARGE SCALE GENOMIC DNA]</scope>
    <source>
        <strain evidence="3">KCTC 12907</strain>
    </source>
</reference>
<dbReference type="PROSITE" id="PS51257">
    <property type="entry name" value="PROKAR_LIPOPROTEIN"/>
    <property type="match status" value="1"/>
</dbReference>
<organism evidence="2 3">
    <name type="scientific">Cohnella cellulosilytica</name>
    <dbReference type="NCBI Taxonomy" id="986710"/>
    <lineage>
        <taxon>Bacteria</taxon>
        <taxon>Bacillati</taxon>
        <taxon>Bacillota</taxon>
        <taxon>Bacilli</taxon>
        <taxon>Bacillales</taxon>
        <taxon>Paenibacillaceae</taxon>
        <taxon>Cohnella</taxon>
    </lineage>
</organism>
<dbReference type="RefSeq" id="WP_378045737.1">
    <property type="nucleotide sequence ID" value="NZ_JBHMDN010000008.1"/>
</dbReference>
<dbReference type="Proteomes" id="UP001596378">
    <property type="component" value="Unassembled WGS sequence"/>
</dbReference>
<name>A0ABW2FEI6_9BACL</name>
<dbReference type="Pfam" id="PF13115">
    <property type="entry name" value="YtkA"/>
    <property type="match status" value="1"/>
</dbReference>
<accession>A0ABW2FEI6</accession>
<comment type="caution">
    <text evidence="2">The sequence shown here is derived from an EMBL/GenBank/DDBJ whole genome shotgun (WGS) entry which is preliminary data.</text>
</comment>
<keyword evidence="3" id="KW-1185">Reference proteome</keyword>
<evidence type="ECO:0000313" key="2">
    <source>
        <dbReference type="EMBL" id="MFC7150345.1"/>
    </source>
</evidence>